<name>A0ABU2YA58_9FLAO</name>
<accession>A0ABU2YA58</accession>
<protein>
    <submittedName>
        <fullName evidence="1">Uncharacterized protein</fullName>
    </submittedName>
</protein>
<reference evidence="1 2" key="1">
    <citation type="submission" date="2023-09" db="EMBL/GenBank/DDBJ databases">
        <authorList>
            <person name="Rey-Velasco X."/>
        </authorList>
    </citation>
    <scope>NUCLEOTIDE SEQUENCE [LARGE SCALE GENOMIC DNA]</scope>
    <source>
        <strain evidence="1 2">W242</strain>
    </source>
</reference>
<sequence>MRLSKYIFLFTTLLLFISCDKEDDRIPSTNNAIFVELRNFETGEYFLGTIDANQAIEFRETPNNAQESNLEVKEDRKIFYTYKPNDGFDGRDYVSFKKTKLENGEVTTLSTLEIYFLITN</sequence>
<evidence type="ECO:0000313" key="1">
    <source>
        <dbReference type="EMBL" id="MDT0554907.1"/>
    </source>
</evidence>
<gene>
    <name evidence="1" type="ORF">RM538_02760</name>
</gene>
<dbReference type="PROSITE" id="PS51257">
    <property type="entry name" value="PROKAR_LIPOPROTEIN"/>
    <property type="match status" value="1"/>
</dbReference>
<organism evidence="1 2">
    <name type="scientific">Patiriisocius hiemis</name>
    <dbReference type="NCBI Taxonomy" id="3075604"/>
    <lineage>
        <taxon>Bacteria</taxon>
        <taxon>Pseudomonadati</taxon>
        <taxon>Bacteroidota</taxon>
        <taxon>Flavobacteriia</taxon>
        <taxon>Flavobacteriales</taxon>
        <taxon>Flavobacteriaceae</taxon>
        <taxon>Patiriisocius</taxon>
    </lineage>
</organism>
<dbReference type="RefSeq" id="WP_311331864.1">
    <property type="nucleotide sequence ID" value="NZ_JAVRHZ010000001.1"/>
</dbReference>
<dbReference type="EMBL" id="JAVRHZ010000001">
    <property type="protein sequence ID" value="MDT0554907.1"/>
    <property type="molecule type" value="Genomic_DNA"/>
</dbReference>
<proteinExistence type="predicted"/>
<comment type="caution">
    <text evidence="1">The sequence shown here is derived from an EMBL/GenBank/DDBJ whole genome shotgun (WGS) entry which is preliminary data.</text>
</comment>
<dbReference type="Proteomes" id="UP001254488">
    <property type="component" value="Unassembled WGS sequence"/>
</dbReference>
<evidence type="ECO:0000313" key="2">
    <source>
        <dbReference type="Proteomes" id="UP001254488"/>
    </source>
</evidence>
<keyword evidence="2" id="KW-1185">Reference proteome</keyword>